<reference evidence="2" key="1">
    <citation type="submission" date="2017-09" db="EMBL/GenBank/DDBJ databases">
        <title>Contemporary evolution of a Lepidopteran species, Heliothis virescens, in response to modern agricultural practices.</title>
        <authorList>
            <person name="Fritz M.L."/>
            <person name="Deyonke A.M."/>
            <person name="Papanicolaou A."/>
            <person name="Micinski S."/>
            <person name="Westbrook J."/>
            <person name="Gould F."/>
        </authorList>
    </citation>
    <scope>NUCLEOTIDE SEQUENCE [LARGE SCALE GENOMIC DNA]</scope>
    <source>
        <strain evidence="2">HvINT-</strain>
        <tissue evidence="2">Whole body</tissue>
    </source>
</reference>
<evidence type="ECO:0000313" key="2">
    <source>
        <dbReference type="EMBL" id="PCG70305.1"/>
    </source>
</evidence>
<organism evidence="2">
    <name type="scientific">Heliothis virescens</name>
    <name type="common">Tobacco budworm moth</name>
    <dbReference type="NCBI Taxonomy" id="7102"/>
    <lineage>
        <taxon>Eukaryota</taxon>
        <taxon>Metazoa</taxon>
        <taxon>Ecdysozoa</taxon>
        <taxon>Arthropoda</taxon>
        <taxon>Hexapoda</taxon>
        <taxon>Insecta</taxon>
        <taxon>Pterygota</taxon>
        <taxon>Neoptera</taxon>
        <taxon>Endopterygota</taxon>
        <taxon>Lepidoptera</taxon>
        <taxon>Glossata</taxon>
        <taxon>Ditrysia</taxon>
        <taxon>Noctuoidea</taxon>
        <taxon>Noctuidae</taxon>
        <taxon>Heliothinae</taxon>
        <taxon>Heliothis</taxon>
    </lineage>
</organism>
<protein>
    <submittedName>
        <fullName evidence="2">Uncharacterized protein</fullName>
    </submittedName>
</protein>
<comment type="caution">
    <text evidence="2">The sequence shown here is derived from an EMBL/GenBank/DDBJ whole genome shotgun (WGS) entry which is preliminary data.</text>
</comment>
<accession>A0A2A4JE00</accession>
<feature type="region of interest" description="Disordered" evidence="1">
    <location>
        <begin position="29"/>
        <end position="49"/>
    </location>
</feature>
<gene>
    <name evidence="2" type="ORF">B5V51_3147</name>
</gene>
<evidence type="ECO:0000256" key="1">
    <source>
        <dbReference type="SAM" id="MobiDB-lite"/>
    </source>
</evidence>
<proteinExistence type="predicted"/>
<dbReference type="EMBL" id="NWSH01001731">
    <property type="protein sequence ID" value="PCG70305.1"/>
    <property type="molecule type" value="Genomic_DNA"/>
</dbReference>
<name>A0A2A4JE00_HELVI</name>
<sequence>MLRGAECLLRWRIRAVISRRVAAAACANNDKSRLDREPAQPPRRATPRLRSRHNADVLLDRRCPMRVRRVLCSLFYNPLPYCPSNTDKGNIWEADAIFV</sequence>
<dbReference type="AlphaFoldDB" id="A0A2A4JE00"/>